<dbReference type="EMBL" id="JBHSPH010000008">
    <property type="protein sequence ID" value="MFC5864142.1"/>
    <property type="molecule type" value="Genomic_DNA"/>
</dbReference>
<name>A0ABW1EIL6_9BACT</name>
<dbReference type="Proteomes" id="UP001596091">
    <property type="component" value="Unassembled WGS sequence"/>
</dbReference>
<evidence type="ECO:0000313" key="3">
    <source>
        <dbReference type="Proteomes" id="UP001596091"/>
    </source>
</evidence>
<organism evidence="2 3">
    <name type="scientific">Acidicapsa dinghuensis</name>
    <dbReference type="NCBI Taxonomy" id="2218256"/>
    <lineage>
        <taxon>Bacteria</taxon>
        <taxon>Pseudomonadati</taxon>
        <taxon>Acidobacteriota</taxon>
        <taxon>Terriglobia</taxon>
        <taxon>Terriglobales</taxon>
        <taxon>Acidobacteriaceae</taxon>
        <taxon>Acidicapsa</taxon>
    </lineage>
</organism>
<feature type="region of interest" description="Disordered" evidence="1">
    <location>
        <begin position="175"/>
        <end position="198"/>
    </location>
</feature>
<proteinExistence type="predicted"/>
<comment type="caution">
    <text evidence="2">The sequence shown here is derived from an EMBL/GenBank/DDBJ whole genome shotgun (WGS) entry which is preliminary data.</text>
</comment>
<accession>A0ABW1EIL6</accession>
<evidence type="ECO:0000256" key="1">
    <source>
        <dbReference type="SAM" id="MobiDB-lite"/>
    </source>
</evidence>
<reference evidence="3" key="1">
    <citation type="journal article" date="2019" name="Int. J. Syst. Evol. Microbiol.">
        <title>The Global Catalogue of Microorganisms (GCM) 10K type strain sequencing project: providing services to taxonomists for standard genome sequencing and annotation.</title>
        <authorList>
            <consortium name="The Broad Institute Genomics Platform"/>
            <consortium name="The Broad Institute Genome Sequencing Center for Infectious Disease"/>
            <person name="Wu L."/>
            <person name="Ma J."/>
        </authorList>
    </citation>
    <scope>NUCLEOTIDE SEQUENCE [LARGE SCALE GENOMIC DNA]</scope>
    <source>
        <strain evidence="3">JCM 4087</strain>
    </source>
</reference>
<feature type="compositionally biased region" description="Basic and acidic residues" evidence="1">
    <location>
        <begin position="187"/>
        <end position="198"/>
    </location>
</feature>
<evidence type="ECO:0000313" key="2">
    <source>
        <dbReference type="EMBL" id="MFC5864142.1"/>
    </source>
</evidence>
<sequence length="198" mass="22620">MKLASFIIAGLLATWFLLELAIQFPFAWCKRLRFLDPTAHLLAAWNFFAPKPIMGDVELFYRYVARSSETSGSKGKLKSAQWNLVEPNGDRYLYHLLFNPHKRTRKAIFRCCNYVITNKKASSLSLTVPYLLLLDRVSTLCAGEGIVQFRIDVIRKNSSRVVAFVSVPHRVEQTVDDPEGTTSQRVETSHDRIQPQCI</sequence>
<protein>
    <submittedName>
        <fullName evidence="2">Uncharacterized protein</fullName>
    </submittedName>
</protein>
<gene>
    <name evidence="2" type="ORF">ACFPT7_17680</name>
</gene>
<keyword evidence="3" id="KW-1185">Reference proteome</keyword>
<dbReference type="RefSeq" id="WP_263340765.1">
    <property type="nucleotide sequence ID" value="NZ_JAGSYH010000006.1"/>
</dbReference>